<gene>
    <name evidence="1" type="ORF">PY649_29550</name>
</gene>
<name>A0ABT7K360_9HYPH</name>
<dbReference type="EMBL" id="JARFYM010000037">
    <property type="protein sequence ID" value="MDL2403044.1"/>
    <property type="molecule type" value="Genomic_DNA"/>
</dbReference>
<dbReference type="Proteomes" id="UP001172645">
    <property type="component" value="Unassembled WGS sequence"/>
</dbReference>
<evidence type="ECO:0000313" key="2">
    <source>
        <dbReference type="Proteomes" id="UP001172645"/>
    </source>
</evidence>
<evidence type="ECO:0000313" key="1">
    <source>
        <dbReference type="EMBL" id="MDL2403044.1"/>
    </source>
</evidence>
<proteinExistence type="predicted"/>
<protein>
    <submittedName>
        <fullName evidence="1">Uncharacterized protein</fullName>
    </submittedName>
</protein>
<comment type="caution">
    <text evidence="1">The sequence shown here is derived from an EMBL/GenBank/DDBJ whole genome shotgun (WGS) entry which is preliminary data.</text>
</comment>
<keyword evidence="2" id="KW-1185">Reference proteome</keyword>
<accession>A0ABT7K360</accession>
<reference evidence="1" key="1">
    <citation type="submission" date="2023-06" db="EMBL/GenBank/DDBJ databases">
        <title>Phylogenetic Diversity of Rhizobium strains.</title>
        <authorList>
            <person name="Moura F.T."/>
            <person name="Helene L.C.F."/>
            <person name="Hungria M."/>
        </authorList>
    </citation>
    <scope>NUCLEOTIDE SEQUENCE</scope>
    <source>
        <strain evidence="1">CCGE526</strain>
    </source>
</reference>
<sequence>MQSIAAVIVLSVDFHPELIRLSFGWKSTKKRQKTPDDEHRFLAVRVEGFDAKVEAAINHSVFAPQFAWNLDDDDPLFEFMTRLVGAMLVAEDQIATLARTHSF</sequence>
<dbReference type="RefSeq" id="WP_285872460.1">
    <property type="nucleotide sequence ID" value="NZ_JARFYM010000037.1"/>
</dbReference>
<organism evidence="1 2">
    <name type="scientific">Rhizobium mayense</name>
    <dbReference type="NCBI Taxonomy" id="1312184"/>
    <lineage>
        <taxon>Bacteria</taxon>
        <taxon>Pseudomonadati</taxon>
        <taxon>Pseudomonadota</taxon>
        <taxon>Alphaproteobacteria</taxon>
        <taxon>Hyphomicrobiales</taxon>
        <taxon>Rhizobiaceae</taxon>
        <taxon>Rhizobium/Agrobacterium group</taxon>
        <taxon>Rhizobium</taxon>
    </lineage>
</organism>